<reference evidence="10" key="3">
    <citation type="submission" date="2025-09" db="UniProtKB">
        <authorList>
            <consortium name="Ensembl"/>
        </authorList>
    </citation>
    <scope>IDENTIFICATION</scope>
</reference>
<keyword evidence="8" id="KW-1133">Transmembrane helix</keyword>
<evidence type="ECO:0000256" key="7">
    <source>
        <dbReference type="ARBA" id="ARBA00023180"/>
    </source>
</evidence>
<keyword evidence="8" id="KW-0812">Transmembrane</keyword>
<comment type="subcellular location">
    <subcellularLocation>
        <location evidence="1">Cell membrane</location>
    </subcellularLocation>
</comment>
<dbReference type="InterPro" id="IPR003599">
    <property type="entry name" value="Ig_sub"/>
</dbReference>
<dbReference type="PROSITE" id="PS50835">
    <property type="entry name" value="IG_LIKE"/>
    <property type="match status" value="2"/>
</dbReference>
<evidence type="ECO:0000256" key="4">
    <source>
        <dbReference type="ARBA" id="ARBA00022859"/>
    </source>
</evidence>
<organism evidence="10 11">
    <name type="scientific">Amphiprion percula</name>
    <name type="common">Orange clownfish</name>
    <name type="synonym">Lutjanus percula</name>
    <dbReference type="NCBI Taxonomy" id="161767"/>
    <lineage>
        <taxon>Eukaryota</taxon>
        <taxon>Metazoa</taxon>
        <taxon>Chordata</taxon>
        <taxon>Craniata</taxon>
        <taxon>Vertebrata</taxon>
        <taxon>Euteleostomi</taxon>
        <taxon>Actinopterygii</taxon>
        <taxon>Neopterygii</taxon>
        <taxon>Teleostei</taxon>
        <taxon>Neoteleostei</taxon>
        <taxon>Acanthomorphata</taxon>
        <taxon>Ovalentaria</taxon>
        <taxon>Pomacentridae</taxon>
        <taxon>Amphiprion</taxon>
    </lineage>
</organism>
<keyword evidence="11" id="KW-1185">Reference proteome</keyword>
<evidence type="ECO:0000313" key="10">
    <source>
        <dbReference type="Ensembl" id="ENSAPEP00000025656.1"/>
    </source>
</evidence>
<reference evidence="10" key="2">
    <citation type="submission" date="2025-08" db="UniProtKB">
        <authorList>
            <consortium name="Ensembl"/>
        </authorList>
    </citation>
    <scope>IDENTIFICATION</scope>
</reference>
<evidence type="ECO:0000256" key="3">
    <source>
        <dbReference type="ARBA" id="ARBA00022729"/>
    </source>
</evidence>
<accession>A0A3P8TLZ7</accession>
<dbReference type="InterPro" id="IPR007110">
    <property type="entry name" value="Ig-like_dom"/>
</dbReference>
<dbReference type="PANTHER" id="PTHR19433">
    <property type="entry name" value="T-CELL RECEPTOR ALPHA CHAIN V REGION-RELATED"/>
    <property type="match status" value="1"/>
</dbReference>
<dbReference type="GeneTree" id="ENSGT01030000234530"/>
<dbReference type="InterPro" id="IPR036179">
    <property type="entry name" value="Ig-like_dom_sf"/>
</dbReference>
<dbReference type="InterPro" id="IPR013783">
    <property type="entry name" value="Ig-like_fold"/>
</dbReference>
<sequence length="300" mass="34157">MLYNVYCWCTLYNDNKGFLFYSILFYSILFYSILFYSILFYSNGALLYANLGDDVTLFCHYASEAKYLLWYKQVAGEKPQIISSFYKHSPDSISFHNQFQGNQRFSVQTGQGFYHLKISDIQDSDSAMYYCGQNNMIGTEFGNGTFLVLKESSCWSFLQQPKSDSVQTGGSATLSCTVLADGKRNIYWFKRDSGSSHLGIIYTQTNSSSQCVKNPDSPEQRCVFRLPKSNVSLSDAGMYYCAVASCGEILFGKGTRLNSEEFNAMQYVALNFKKRQNTSRRQNNTEEETIYSGVKLSELE</sequence>
<name>A0A3P8TLZ7_AMPPE</name>
<dbReference type="PANTHER" id="PTHR19433:SF127">
    <property type="entry name" value="NITR9"/>
    <property type="match status" value="1"/>
</dbReference>
<dbReference type="Proteomes" id="UP000265080">
    <property type="component" value="Chromosome 23"/>
</dbReference>
<proteinExistence type="predicted"/>
<dbReference type="SMART" id="SM00409">
    <property type="entry name" value="IG"/>
    <property type="match status" value="2"/>
</dbReference>
<dbReference type="CDD" id="cd00099">
    <property type="entry name" value="IgV"/>
    <property type="match status" value="1"/>
</dbReference>
<dbReference type="OMA" id="RAKYLSW"/>
<keyword evidence="4" id="KW-0391">Immunity</keyword>
<dbReference type="InterPro" id="IPR003598">
    <property type="entry name" value="Ig_sub2"/>
</dbReference>
<dbReference type="InterPro" id="IPR013106">
    <property type="entry name" value="Ig_V-set"/>
</dbReference>
<evidence type="ECO:0000259" key="9">
    <source>
        <dbReference type="PROSITE" id="PS50835"/>
    </source>
</evidence>
<dbReference type="SMART" id="SM00408">
    <property type="entry name" value="IGc2"/>
    <property type="match status" value="2"/>
</dbReference>
<feature type="transmembrane region" description="Helical" evidence="8">
    <location>
        <begin position="18"/>
        <end position="41"/>
    </location>
</feature>
<keyword evidence="7" id="KW-0325">Glycoprotein</keyword>
<evidence type="ECO:0000256" key="1">
    <source>
        <dbReference type="ARBA" id="ARBA00004236"/>
    </source>
</evidence>
<evidence type="ECO:0000256" key="2">
    <source>
        <dbReference type="ARBA" id="ARBA00022475"/>
    </source>
</evidence>
<protein>
    <recommendedName>
        <fullName evidence="9">Ig-like domain-containing protein</fullName>
    </recommendedName>
</protein>
<dbReference type="AlphaFoldDB" id="A0A3P8TLZ7"/>
<keyword evidence="5 8" id="KW-0472">Membrane</keyword>
<evidence type="ECO:0000256" key="5">
    <source>
        <dbReference type="ARBA" id="ARBA00023136"/>
    </source>
</evidence>
<dbReference type="SMART" id="SM00406">
    <property type="entry name" value="IGv"/>
    <property type="match status" value="2"/>
</dbReference>
<dbReference type="STRING" id="161767.ENSAPEP00000025656"/>
<dbReference type="GO" id="GO:0009617">
    <property type="term" value="P:response to bacterium"/>
    <property type="evidence" value="ECO:0007669"/>
    <property type="project" value="TreeGrafter"/>
</dbReference>
<reference evidence="10 11" key="1">
    <citation type="submission" date="2018-03" db="EMBL/GenBank/DDBJ databases">
        <title>Finding Nemo's genes: A chromosome-scale reference assembly of the genome of the orange clownfish Amphiprion percula.</title>
        <authorList>
            <person name="Lehmann R."/>
        </authorList>
    </citation>
    <scope>NUCLEOTIDE SEQUENCE</scope>
</reference>
<dbReference type="Ensembl" id="ENSAPET00000026331.1">
    <property type="protein sequence ID" value="ENSAPEP00000025656.1"/>
    <property type="gene ID" value="ENSAPEG00000018233.1"/>
</dbReference>
<keyword evidence="2" id="KW-1003">Cell membrane</keyword>
<keyword evidence="6" id="KW-1015">Disulfide bond</keyword>
<dbReference type="Pfam" id="PF07686">
    <property type="entry name" value="V-set"/>
    <property type="match status" value="2"/>
</dbReference>
<feature type="domain" description="Ig-like" evidence="9">
    <location>
        <begin position="52"/>
        <end position="131"/>
    </location>
</feature>
<evidence type="ECO:0000313" key="11">
    <source>
        <dbReference type="Proteomes" id="UP000265080"/>
    </source>
</evidence>
<dbReference type="GO" id="GO:0005886">
    <property type="term" value="C:plasma membrane"/>
    <property type="evidence" value="ECO:0007669"/>
    <property type="project" value="UniProtKB-SubCell"/>
</dbReference>
<evidence type="ECO:0000256" key="6">
    <source>
        <dbReference type="ARBA" id="ARBA00023157"/>
    </source>
</evidence>
<dbReference type="GO" id="GO:0002376">
    <property type="term" value="P:immune system process"/>
    <property type="evidence" value="ECO:0007669"/>
    <property type="project" value="UniProtKB-KW"/>
</dbReference>
<keyword evidence="3" id="KW-0732">Signal</keyword>
<feature type="domain" description="Ig-like" evidence="9">
    <location>
        <begin position="155"/>
        <end position="263"/>
    </location>
</feature>
<dbReference type="InterPro" id="IPR052051">
    <property type="entry name" value="TCR_complex_component"/>
</dbReference>
<dbReference type="Gene3D" id="2.60.40.10">
    <property type="entry name" value="Immunoglobulins"/>
    <property type="match status" value="2"/>
</dbReference>
<dbReference type="SUPFAM" id="SSF48726">
    <property type="entry name" value="Immunoglobulin"/>
    <property type="match status" value="2"/>
</dbReference>
<evidence type="ECO:0000256" key="8">
    <source>
        <dbReference type="SAM" id="Phobius"/>
    </source>
</evidence>